<evidence type="ECO:0000256" key="1">
    <source>
        <dbReference type="ARBA" id="ARBA00001255"/>
    </source>
</evidence>
<keyword evidence="3 5" id="KW-0732">Signal</keyword>
<accession>A0A370TXP8</accession>
<comment type="catalytic activity">
    <reaction evidence="1">
        <text>Hydrolysis of terminal, non-reducing alpha-D-galactose residues in alpha-D-galactosides, including galactose oligosaccharides, galactomannans and galactolipids.</text>
        <dbReference type="EC" id="3.2.1.22"/>
    </reaction>
</comment>
<dbReference type="InterPro" id="IPR000254">
    <property type="entry name" value="CBD"/>
</dbReference>
<dbReference type="Pfam" id="PF00734">
    <property type="entry name" value="CBM_1"/>
    <property type="match status" value="1"/>
</dbReference>
<dbReference type="PANTHER" id="PTHR35273">
    <property type="entry name" value="ALPHA-1,4 POLYGALACTOSAMINIDASE, PUTATIVE (AFU_ORTHOLOGUE AFUA_3G07890)-RELATED"/>
    <property type="match status" value="1"/>
</dbReference>
<dbReference type="EC" id="3.2.1.22" evidence="2"/>
<dbReference type="SMART" id="SM00236">
    <property type="entry name" value="fCBD"/>
    <property type="match status" value="1"/>
</dbReference>
<feature type="domain" description="CBM1" evidence="6">
    <location>
        <begin position="335"/>
        <end position="372"/>
    </location>
</feature>
<gene>
    <name evidence="7" type="ORF">BP5553_00278</name>
</gene>
<protein>
    <recommendedName>
        <fullName evidence="2">alpha-galactosidase</fullName>
        <ecNumber evidence="2">3.2.1.22</ecNumber>
    </recommendedName>
</protein>
<dbReference type="Gene3D" id="3.20.20.70">
    <property type="entry name" value="Aldolase class I"/>
    <property type="match status" value="1"/>
</dbReference>
<sequence>MLCWFLAACACVGTSLGVEFAVGQKFQIVLSGIPNLDTPLVPADAPVYDIDLEGTSAETITAMKAMGKTVICYFSAGTVENWRPDANKFAAADMGSVLKEWPNERWLKLSSDNVRSIMKTRIQNAATKGCDAIDPDNTVNENLTLINDHLDGYQNTNGLNLKEADTIDYMKFLSSFAASLGLQTGLKNSLAILPNISNIVQFAVNEQCAQFQECEQYDDFIKSGKPVFHIEYPAKAPQVTDAEKKTDCQSTGMVGFSTVLKTMSVDGWVGYCDGSSATTSTSPGGEPPKPPKSTTTAPITTPRTTSKPTPTKTTSSTTRKPTTTAPGGGGSPGGCTQKHWDQCGGNDWKGCTVCAAGFQCKGVSPPWYYQCL</sequence>
<evidence type="ECO:0000256" key="3">
    <source>
        <dbReference type="ARBA" id="ARBA00022729"/>
    </source>
</evidence>
<feature type="compositionally biased region" description="Low complexity" evidence="4">
    <location>
        <begin position="292"/>
        <end position="325"/>
    </location>
</feature>
<evidence type="ECO:0000313" key="7">
    <source>
        <dbReference type="EMBL" id="RDL40299.1"/>
    </source>
</evidence>
<reference evidence="7 8" key="1">
    <citation type="journal article" date="2018" name="IMA Fungus">
        <title>IMA Genome-F 9: Draft genome sequence of Annulohypoxylon stygium, Aspergillus mulundensis, Berkeleyomyces basicola (syn. Thielaviopsis basicola), Ceratocystis smalleyi, two Cercospora beticola strains, Coleophoma cylindrospora, Fusarium fracticaudum, Phialophora cf. hyalina, and Morchella septimelata.</title>
        <authorList>
            <person name="Wingfield B.D."/>
            <person name="Bills G.F."/>
            <person name="Dong Y."/>
            <person name="Huang W."/>
            <person name="Nel W.J."/>
            <person name="Swalarsk-Parry B.S."/>
            <person name="Vaghefi N."/>
            <person name="Wilken P.M."/>
            <person name="An Z."/>
            <person name="de Beer Z.W."/>
            <person name="De Vos L."/>
            <person name="Chen L."/>
            <person name="Duong T.A."/>
            <person name="Gao Y."/>
            <person name="Hammerbacher A."/>
            <person name="Kikkert J.R."/>
            <person name="Li Y."/>
            <person name="Li H."/>
            <person name="Li K."/>
            <person name="Li Q."/>
            <person name="Liu X."/>
            <person name="Ma X."/>
            <person name="Naidoo K."/>
            <person name="Pethybridge S.J."/>
            <person name="Sun J."/>
            <person name="Steenkamp E.T."/>
            <person name="van der Nest M.A."/>
            <person name="van Wyk S."/>
            <person name="Wingfield M.J."/>
            <person name="Xiong C."/>
            <person name="Yue Q."/>
            <person name="Zhang X."/>
        </authorList>
    </citation>
    <scope>NUCLEOTIDE SEQUENCE [LARGE SCALE GENOMIC DNA]</scope>
    <source>
        <strain evidence="7 8">BP 5553</strain>
    </source>
</reference>
<dbReference type="InterPro" id="IPR017853">
    <property type="entry name" value="GH"/>
</dbReference>
<dbReference type="GO" id="GO:0005975">
    <property type="term" value="P:carbohydrate metabolic process"/>
    <property type="evidence" value="ECO:0007669"/>
    <property type="project" value="InterPro"/>
</dbReference>
<comment type="caution">
    <text evidence="7">The sequence shown here is derived from an EMBL/GenBank/DDBJ whole genome shotgun (WGS) entry which is preliminary data.</text>
</comment>
<dbReference type="GeneID" id="43593127"/>
<evidence type="ECO:0000256" key="5">
    <source>
        <dbReference type="SAM" id="SignalP"/>
    </source>
</evidence>
<dbReference type="Pfam" id="PF03537">
    <property type="entry name" value="Glyco_hydro_114"/>
    <property type="match status" value="1"/>
</dbReference>
<dbReference type="InterPro" id="IPR035971">
    <property type="entry name" value="CBD_sf"/>
</dbReference>
<dbReference type="AlphaFoldDB" id="A0A370TXP8"/>
<evidence type="ECO:0000256" key="4">
    <source>
        <dbReference type="SAM" id="MobiDB-lite"/>
    </source>
</evidence>
<dbReference type="RefSeq" id="XP_031872955.1">
    <property type="nucleotide sequence ID" value="XM_032008901.1"/>
</dbReference>
<dbReference type="GO" id="GO:0004557">
    <property type="term" value="F:alpha-galactosidase activity"/>
    <property type="evidence" value="ECO:0007669"/>
    <property type="project" value="UniProtKB-EC"/>
</dbReference>
<organism evidence="7 8">
    <name type="scientific">Venustampulla echinocandica</name>
    <dbReference type="NCBI Taxonomy" id="2656787"/>
    <lineage>
        <taxon>Eukaryota</taxon>
        <taxon>Fungi</taxon>
        <taxon>Dikarya</taxon>
        <taxon>Ascomycota</taxon>
        <taxon>Pezizomycotina</taxon>
        <taxon>Leotiomycetes</taxon>
        <taxon>Helotiales</taxon>
        <taxon>Pleuroascaceae</taxon>
        <taxon>Venustampulla</taxon>
    </lineage>
</organism>
<dbReference type="GO" id="GO:0030248">
    <property type="term" value="F:cellulose binding"/>
    <property type="evidence" value="ECO:0007669"/>
    <property type="project" value="InterPro"/>
</dbReference>
<feature type="region of interest" description="Disordered" evidence="4">
    <location>
        <begin position="276"/>
        <end position="334"/>
    </location>
</feature>
<proteinExistence type="predicted"/>
<dbReference type="PROSITE" id="PS51164">
    <property type="entry name" value="CBM1_2"/>
    <property type="match status" value="1"/>
</dbReference>
<feature type="chain" id="PRO_5016630783" description="alpha-galactosidase" evidence="5">
    <location>
        <begin position="18"/>
        <end position="372"/>
    </location>
</feature>
<dbReference type="InterPro" id="IPR013785">
    <property type="entry name" value="Aldolase_TIM"/>
</dbReference>
<evidence type="ECO:0000313" key="8">
    <source>
        <dbReference type="Proteomes" id="UP000254866"/>
    </source>
</evidence>
<dbReference type="GO" id="GO:0005576">
    <property type="term" value="C:extracellular region"/>
    <property type="evidence" value="ECO:0007669"/>
    <property type="project" value="InterPro"/>
</dbReference>
<dbReference type="EMBL" id="NPIC01000001">
    <property type="protein sequence ID" value="RDL40299.1"/>
    <property type="molecule type" value="Genomic_DNA"/>
</dbReference>
<dbReference type="STRING" id="2656787.A0A370TXP8"/>
<dbReference type="PANTHER" id="PTHR35273:SF2">
    <property type="entry name" value="ALPHA-GALACTOSIDASE"/>
    <property type="match status" value="1"/>
</dbReference>
<feature type="signal peptide" evidence="5">
    <location>
        <begin position="1"/>
        <end position="17"/>
    </location>
</feature>
<keyword evidence="8" id="KW-1185">Reference proteome</keyword>
<evidence type="ECO:0000259" key="6">
    <source>
        <dbReference type="PROSITE" id="PS51164"/>
    </source>
</evidence>
<dbReference type="OrthoDB" id="2108802at2759"/>
<dbReference type="Proteomes" id="UP000254866">
    <property type="component" value="Unassembled WGS sequence"/>
</dbReference>
<evidence type="ECO:0000256" key="2">
    <source>
        <dbReference type="ARBA" id="ARBA00012755"/>
    </source>
</evidence>
<dbReference type="SUPFAM" id="SSF57180">
    <property type="entry name" value="Cellulose-binding domain"/>
    <property type="match status" value="1"/>
</dbReference>
<dbReference type="SUPFAM" id="SSF51445">
    <property type="entry name" value="(Trans)glycosidases"/>
    <property type="match status" value="1"/>
</dbReference>
<dbReference type="InterPro" id="IPR004352">
    <property type="entry name" value="GH114_TIM-barrel"/>
</dbReference>
<name>A0A370TXP8_9HELO</name>